<comment type="caution">
    <text evidence="2">The sequence shown here is derived from an EMBL/GenBank/DDBJ whole genome shotgun (WGS) entry which is preliminary data.</text>
</comment>
<sequence>MLGHHRACKKRGKYSWRPLLRRLGGGCSLLLLSSCRKRAALQHAPSGRPSRWPSRSEFRWQGRRLTAPTSGRLSLSYQFRRTNESHLPRGRHTARKGLGGQHLGFGEEGQPKKLSVASSPGPRVPQSESWPAVRAVECPVGGQRGWACYSLSLGGGRSTSRPPFVGRQKQPNTYTCFLVRQHHDNPKKTLECLPTLRHTLELYLAISNTELSPIESTGWMSGGRADCSRAPGLACRRH</sequence>
<gene>
    <name evidence="2" type="ORF">B0T26DRAFT_28856</name>
</gene>
<evidence type="ECO:0000256" key="1">
    <source>
        <dbReference type="SAM" id="MobiDB-lite"/>
    </source>
</evidence>
<reference evidence="2" key="1">
    <citation type="submission" date="2023-06" db="EMBL/GenBank/DDBJ databases">
        <title>Genome-scale phylogeny and comparative genomics of the fungal order Sordariales.</title>
        <authorList>
            <consortium name="Lawrence Berkeley National Laboratory"/>
            <person name="Hensen N."/>
            <person name="Bonometti L."/>
            <person name="Westerberg I."/>
            <person name="Brannstrom I.O."/>
            <person name="Guillou S."/>
            <person name="Cros-Aarteil S."/>
            <person name="Calhoun S."/>
            <person name="Haridas S."/>
            <person name="Kuo A."/>
            <person name="Mondo S."/>
            <person name="Pangilinan J."/>
            <person name="Riley R."/>
            <person name="LaButti K."/>
            <person name="Andreopoulos B."/>
            <person name="Lipzen A."/>
            <person name="Chen C."/>
            <person name="Yanf M."/>
            <person name="Daum C."/>
            <person name="Ng V."/>
            <person name="Clum A."/>
            <person name="Steindorff A."/>
            <person name="Ohm R."/>
            <person name="Martin F."/>
            <person name="Silar P."/>
            <person name="Natvig D."/>
            <person name="Lalanne C."/>
            <person name="Gautier V."/>
            <person name="Ament-velasquez S.L."/>
            <person name="Kruys A."/>
            <person name="Hutchinson M.I."/>
            <person name="Powell A.J."/>
            <person name="Barry K."/>
            <person name="Miller A.N."/>
            <person name="Grigoriev I.V."/>
            <person name="Debuchy R."/>
            <person name="Gladieux P."/>
            <person name="Thoren M.H."/>
            <person name="Johannesson H."/>
        </authorList>
    </citation>
    <scope>NUCLEOTIDE SEQUENCE</scope>
    <source>
        <strain evidence="2">SMH2392-1A</strain>
    </source>
</reference>
<accession>A0AA40EDN0</accession>
<dbReference type="GeneID" id="85317448"/>
<dbReference type="RefSeq" id="XP_060302488.1">
    <property type="nucleotide sequence ID" value="XM_060434178.1"/>
</dbReference>
<dbReference type="PROSITE" id="PS51257">
    <property type="entry name" value="PROKAR_LIPOPROTEIN"/>
    <property type="match status" value="1"/>
</dbReference>
<dbReference type="AlphaFoldDB" id="A0AA40EDN0"/>
<name>A0AA40EDN0_9PEZI</name>
<evidence type="ECO:0000313" key="3">
    <source>
        <dbReference type="Proteomes" id="UP001172101"/>
    </source>
</evidence>
<evidence type="ECO:0000313" key="2">
    <source>
        <dbReference type="EMBL" id="KAK0733611.1"/>
    </source>
</evidence>
<dbReference type="EMBL" id="JAUIRO010000001">
    <property type="protein sequence ID" value="KAK0733611.1"/>
    <property type="molecule type" value="Genomic_DNA"/>
</dbReference>
<organism evidence="2 3">
    <name type="scientific">Lasiosphaeria miniovina</name>
    <dbReference type="NCBI Taxonomy" id="1954250"/>
    <lineage>
        <taxon>Eukaryota</taxon>
        <taxon>Fungi</taxon>
        <taxon>Dikarya</taxon>
        <taxon>Ascomycota</taxon>
        <taxon>Pezizomycotina</taxon>
        <taxon>Sordariomycetes</taxon>
        <taxon>Sordariomycetidae</taxon>
        <taxon>Sordariales</taxon>
        <taxon>Lasiosphaeriaceae</taxon>
        <taxon>Lasiosphaeria</taxon>
    </lineage>
</organism>
<keyword evidence="3" id="KW-1185">Reference proteome</keyword>
<feature type="compositionally biased region" description="Gly residues" evidence="1">
    <location>
        <begin position="97"/>
        <end position="107"/>
    </location>
</feature>
<proteinExistence type="predicted"/>
<feature type="region of interest" description="Disordered" evidence="1">
    <location>
        <begin position="79"/>
        <end position="128"/>
    </location>
</feature>
<dbReference type="Proteomes" id="UP001172101">
    <property type="component" value="Unassembled WGS sequence"/>
</dbReference>
<protein>
    <submittedName>
        <fullName evidence="2">Uncharacterized protein</fullName>
    </submittedName>
</protein>